<dbReference type="AlphaFoldDB" id="A0A1S7QKD4"/>
<evidence type="ECO:0000313" key="4">
    <source>
        <dbReference type="Proteomes" id="UP000191987"/>
    </source>
</evidence>
<feature type="domain" description="Lysozyme inhibitor LprI-like N-terminal" evidence="2">
    <location>
        <begin position="34"/>
        <end position="133"/>
    </location>
</feature>
<evidence type="ECO:0000313" key="3">
    <source>
        <dbReference type="EMBL" id="CUX37933.1"/>
    </source>
</evidence>
<feature type="chain" id="PRO_5012594029" description="Lysozyme inhibitor LprI-like N-terminal domain-containing protein" evidence="1">
    <location>
        <begin position="28"/>
        <end position="140"/>
    </location>
</feature>
<keyword evidence="1" id="KW-0732">Signal</keyword>
<proteinExistence type="predicted"/>
<dbReference type="Gene3D" id="1.20.1270.180">
    <property type="match status" value="1"/>
</dbReference>
<dbReference type="InterPro" id="IPR009739">
    <property type="entry name" value="LprI-like_N"/>
</dbReference>
<feature type="signal peptide" evidence="1">
    <location>
        <begin position="1"/>
        <end position="27"/>
    </location>
</feature>
<evidence type="ECO:0000256" key="1">
    <source>
        <dbReference type="SAM" id="SignalP"/>
    </source>
</evidence>
<sequence length="140" mass="15049">MEMSRKNVLLAAVLLCATAGLSMPAAAQGEPDCKAPQTQADMTICAGKDYEKADKKLNAEYQKLRKLLTERDRTADADGKGATDALVTAQRAWVAFRDANCALSGFQARGGSMEPMLISSCLAEMSGKRAEELRQLSEGF</sequence>
<protein>
    <recommendedName>
        <fullName evidence="2">Lysozyme inhibitor LprI-like N-terminal domain-containing protein</fullName>
    </recommendedName>
</protein>
<name>A0A1S7QKD4_9HYPH</name>
<dbReference type="Pfam" id="PF07007">
    <property type="entry name" value="LprI"/>
    <property type="match status" value="1"/>
</dbReference>
<dbReference type="EMBL" id="FBWG01000023">
    <property type="protein sequence ID" value="CUX37933.1"/>
    <property type="molecule type" value="Genomic_DNA"/>
</dbReference>
<evidence type="ECO:0000259" key="2">
    <source>
        <dbReference type="Pfam" id="PF07007"/>
    </source>
</evidence>
<accession>A0A1S7QKD4</accession>
<organism evidence="3 4">
    <name type="scientific">Agrobacterium deltaense Zutra 3/1</name>
    <dbReference type="NCBI Taxonomy" id="1183427"/>
    <lineage>
        <taxon>Bacteria</taxon>
        <taxon>Pseudomonadati</taxon>
        <taxon>Pseudomonadota</taxon>
        <taxon>Alphaproteobacteria</taxon>
        <taxon>Hyphomicrobiales</taxon>
        <taxon>Rhizobiaceae</taxon>
        <taxon>Rhizobium/Agrobacterium group</taxon>
        <taxon>Agrobacterium</taxon>
    </lineage>
</organism>
<reference evidence="3 4" key="1">
    <citation type="submission" date="2016-01" db="EMBL/GenBank/DDBJ databases">
        <authorList>
            <person name="Oliw E.H."/>
        </authorList>
    </citation>
    <scope>NUCLEOTIDE SEQUENCE [LARGE SCALE GENOMIC DNA]</scope>
    <source>
        <strain evidence="3 4">Zutra 3-1</strain>
    </source>
</reference>
<dbReference type="PANTHER" id="PTHR39176:SF1">
    <property type="entry name" value="PERIPLASMIC PROTEIN"/>
    <property type="match status" value="1"/>
</dbReference>
<dbReference type="Proteomes" id="UP000191987">
    <property type="component" value="Unassembled WGS sequence"/>
</dbReference>
<dbReference type="PANTHER" id="PTHR39176">
    <property type="entry name" value="PERIPLASMIC PROTEIN-RELATED"/>
    <property type="match status" value="1"/>
</dbReference>
<gene>
    <name evidence="3" type="ORF">AGR7C_Cc60013</name>
</gene>